<keyword evidence="1" id="KW-0812">Transmembrane</keyword>
<name>A0ABU8NZ60_9CORY</name>
<keyword evidence="1" id="KW-0472">Membrane</keyword>
<feature type="transmembrane region" description="Helical" evidence="1">
    <location>
        <begin position="81"/>
        <end position="108"/>
    </location>
</feature>
<keyword evidence="1" id="KW-1133">Transmembrane helix</keyword>
<organism evidence="2 3">
    <name type="scientific">Corynebacterium mastitidis</name>
    <dbReference type="NCBI Taxonomy" id="161890"/>
    <lineage>
        <taxon>Bacteria</taxon>
        <taxon>Bacillati</taxon>
        <taxon>Actinomycetota</taxon>
        <taxon>Actinomycetes</taxon>
        <taxon>Mycobacteriales</taxon>
        <taxon>Corynebacteriaceae</taxon>
        <taxon>Corynebacterium</taxon>
    </lineage>
</organism>
<sequence length="115" mass="11769">MGQHDVYDGGVDEAVVVDEYDQGGGEAVYPVETGGPADSATASPAGVAVWVAVGKLLLGLVGMVAVLACSEGMVGFVQRWGYVPVMLVYMLAMMLTGGLVAAGAMGLWSVMRGEK</sequence>
<feature type="transmembrane region" description="Helical" evidence="1">
    <location>
        <begin position="47"/>
        <end position="69"/>
    </location>
</feature>
<dbReference type="GeneID" id="89362056"/>
<protein>
    <submittedName>
        <fullName evidence="2">Uncharacterized protein</fullName>
    </submittedName>
</protein>
<dbReference type="EMBL" id="JBAHVJ010000007">
    <property type="protein sequence ID" value="MEJ4100294.1"/>
    <property type="molecule type" value="Genomic_DNA"/>
</dbReference>
<accession>A0ABU8NZ60</accession>
<dbReference type="Proteomes" id="UP001359781">
    <property type="component" value="Unassembled WGS sequence"/>
</dbReference>
<evidence type="ECO:0000313" key="2">
    <source>
        <dbReference type="EMBL" id="MEJ4100294.1"/>
    </source>
</evidence>
<dbReference type="RefSeq" id="WP_018119030.1">
    <property type="nucleotide sequence ID" value="NZ_JBAHVI010000007.1"/>
</dbReference>
<comment type="caution">
    <text evidence="2">The sequence shown here is derived from an EMBL/GenBank/DDBJ whole genome shotgun (WGS) entry which is preliminary data.</text>
</comment>
<proteinExistence type="predicted"/>
<gene>
    <name evidence="2" type="ORF">V5S96_07990</name>
</gene>
<evidence type="ECO:0000313" key="3">
    <source>
        <dbReference type="Proteomes" id="UP001359781"/>
    </source>
</evidence>
<keyword evidence="3" id="KW-1185">Reference proteome</keyword>
<reference evidence="2 3" key="1">
    <citation type="submission" date="2024-02" db="EMBL/GenBank/DDBJ databases">
        <title>Whole genome sequencing and characterization of Corynebacterium isolated from the ocular surface of dry eye disease sufferers.</title>
        <authorList>
            <person name="Naqvi M."/>
        </authorList>
    </citation>
    <scope>NUCLEOTIDE SEQUENCE [LARGE SCALE GENOMIC DNA]</scope>
    <source>
        <strain evidence="2 3">PCRF</strain>
    </source>
</reference>
<evidence type="ECO:0000256" key="1">
    <source>
        <dbReference type="SAM" id="Phobius"/>
    </source>
</evidence>